<dbReference type="AlphaFoldDB" id="A0AA37S708"/>
<dbReference type="Proteomes" id="UP001161389">
    <property type="component" value="Unassembled WGS sequence"/>
</dbReference>
<accession>A0AA37S708</accession>
<dbReference type="GO" id="GO:0016757">
    <property type="term" value="F:glycosyltransferase activity"/>
    <property type="evidence" value="ECO:0007669"/>
    <property type="project" value="InterPro"/>
</dbReference>
<proteinExistence type="predicted"/>
<evidence type="ECO:0000313" key="3">
    <source>
        <dbReference type="Proteomes" id="UP001161389"/>
    </source>
</evidence>
<protein>
    <recommendedName>
        <fullName evidence="1">Glycosyl transferase family 1 domain-containing protein</fullName>
    </recommendedName>
</protein>
<dbReference type="SUPFAM" id="SSF53756">
    <property type="entry name" value="UDP-Glycosyltransferase/glycogen phosphorylase"/>
    <property type="match status" value="1"/>
</dbReference>
<organism evidence="2 3">
    <name type="scientific">Litoribrevibacter albus</name>
    <dbReference type="NCBI Taxonomy" id="1473156"/>
    <lineage>
        <taxon>Bacteria</taxon>
        <taxon>Pseudomonadati</taxon>
        <taxon>Pseudomonadota</taxon>
        <taxon>Gammaproteobacteria</taxon>
        <taxon>Oceanospirillales</taxon>
        <taxon>Oceanospirillaceae</taxon>
        <taxon>Litoribrevibacter</taxon>
    </lineage>
</organism>
<dbReference type="Pfam" id="PF00534">
    <property type="entry name" value="Glycos_transf_1"/>
    <property type="match status" value="1"/>
</dbReference>
<reference evidence="2" key="2">
    <citation type="submission" date="2023-01" db="EMBL/GenBank/DDBJ databases">
        <title>Draft genome sequence of Litoribrevibacter albus strain NBRC 110071.</title>
        <authorList>
            <person name="Sun Q."/>
            <person name="Mori K."/>
        </authorList>
    </citation>
    <scope>NUCLEOTIDE SEQUENCE</scope>
    <source>
        <strain evidence="2">NBRC 110071</strain>
    </source>
</reference>
<gene>
    <name evidence="2" type="ORF">GCM10007876_07540</name>
</gene>
<evidence type="ECO:0000259" key="1">
    <source>
        <dbReference type="Pfam" id="PF00534"/>
    </source>
</evidence>
<evidence type="ECO:0000313" key="2">
    <source>
        <dbReference type="EMBL" id="GLQ30276.1"/>
    </source>
</evidence>
<dbReference type="InterPro" id="IPR001296">
    <property type="entry name" value="Glyco_trans_1"/>
</dbReference>
<keyword evidence="3" id="KW-1185">Reference proteome</keyword>
<feature type="domain" description="Glycosyl transferase family 1" evidence="1">
    <location>
        <begin position="24"/>
        <end position="117"/>
    </location>
</feature>
<name>A0AA37S708_9GAMM</name>
<sequence length="203" mass="22676">MESSVVYHGLYDGCYPSGILKNDALKKLGLKEGDRVVLFLGQVKKYKNVEALISVFNSNCTLKNDYLVIAGKFESQAYFEEIKAQAKSENILIFDGFVDTQDMQVYFSAADVSVLPFNNIFNSGSALLSVTFKTPVLIPYTENFEEYSRIINGMIYTYSGNISNELIADVLDGNRNSDSLNLDSLSWSNIAKSLKSFYSKIVL</sequence>
<dbReference type="EMBL" id="BSNM01000003">
    <property type="protein sequence ID" value="GLQ30276.1"/>
    <property type="molecule type" value="Genomic_DNA"/>
</dbReference>
<reference evidence="2" key="1">
    <citation type="journal article" date="2014" name="Int. J. Syst. Evol. Microbiol.">
        <title>Complete genome sequence of Corynebacterium casei LMG S-19264T (=DSM 44701T), isolated from a smear-ripened cheese.</title>
        <authorList>
            <consortium name="US DOE Joint Genome Institute (JGI-PGF)"/>
            <person name="Walter F."/>
            <person name="Albersmeier A."/>
            <person name="Kalinowski J."/>
            <person name="Ruckert C."/>
        </authorList>
    </citation>
    <scope>NUCLEOTIDE SEQUENCE</scope>
    <source>
        <strain evidence="2">NBRC 110071</strain>
    </source>
</reference>
<dbReference type="Gene3D" id="3.40.50.2000">
    <property type="entry name" value="Glycogen Phosphorylase B"/>
    <property type="match status" value="1"/>
</dbReference>
<comment type="caution">
    <text evidence="2">The sequence shown here is derived from an EMBL/GenBank/DDBJ whole genome shotgun (WGS) entry which is preliminary data.</text>
</comment>